<accession>A0AAN7JA12</accession>
<dbReference type="Proteomes" id="UP001345219">
    <property type="component" value="Chromosome 1"/>
</dbReference>
<feature type="transmembrane region" description="Helical" evidence="11">
    <location>
        <begin position="570"/>
        <end position="587"/>
    </location>
</feature>
<feature type="transmembrane region" description="Helical" evidence="11">
    <location>
        <begin position="855"/>
        <end position="873"/>
    </location>
</feature>
<proteinExistence type="inferred from homology"/>
<sequence length="960" mass="106707">MKMKWRMLCVLWAVMALHAMAILIFTLGFLLTRTELPHHSTCSDAFKDSSCLSHSPHNPNLNSTTEYEEESRCWTKPVIGKLVIIVLDALRFDFVAPSSFFKEKKPWMDRLSVLQKLAFGEESSARLFKAIADPPTTSLQRLKGLMTGGLPTFIDVGNSFGAPEIVEDNLIRQLIQNGKRVVMMGDDTWIQLFPHHFRKSYPFPSFNVKDLHTVDNGCIDNLLPSLYEEDWDVLIAHFLGMDHAGHIFGVNSIQMIDKLEQYNAVLERVVSVLESLSGRGGIHENTHLLVMGDHGQTLNGDHGGGSPEEVETALFATSFKKPPSPILPELEIPCKFDSERRFCISNFQQIDFAATISALMGIPFPFGSIGRVNPEIYALALNTWSSKSNSEGLNQCELTPKEWLLSYANVLCLNAWQVKRYINIYSISSTIGFSSEDISRVEDMYMKAERTLTHIKDGSSYTSKTDNLSPSSLRSQINAYSNFLNSVVELARSKWTEFNLPMMFGGMGIMFISLFAHIFAIKWLSKACGISFGPSGNSEISLGLVFAFFMVMIRIGSLFSNSYILEEGKVAVFLLATTGILMLRCSMTRQNMCHEAGLFLTLVAIVRFTIEIGLSKQAATSAFLHFNSSWLLGIDISNPAWTHIFKLLPILFLMLLAHLLYKTITNGSSSVISKIVFIGTTLSYILIAFYWACDNSILCLVSYGIGRNTLPRIIYVIGFGQISLLTVNKMFCLENSVLENYRTSLVSDSVMMLSAWSSTVIIISGQQGPLVALAASLGGYCIVRFHDLEGSGNGSPEVVSVNPLSVVQWSLFAVCLFFCTGHWCAFDGLRYGAAFIGFDEFVLIQQAILLTVDTFGFSHFVPIFGLPILLAAGDKPKGCNIARLSVIYMMYGFITAATTTATLICVTIHRRHLMVWGLFAPKFVFDVVGLLLTDVLICLATIYFLGRIKDGPVRGSRKER</sequence>
<dbReference type="InterPro" id="IPR037675">
    <property type="entry name" value="PIG-O_N"/>
</dbReference>
<keyword evidence="9 11" id="KW-0472">Membrane</keyword>
<dbReference type="SUPFAM" id="SSF53649">
    <property type="entry name" value="Alkaline phosphatase-like"/>
    <property type="match status" value="1"/>
</dbReference>
<feature type="transmembrane region" description="Helical" evidence="11">
    <location>
        <begin position="500"/>
        <end position="521"/>
    </location>
</feature>
<keyword evidence="4" id="KW-0337">GPI-anchor biosynthesis</keyword>
<evidence type="ECO:0000256" key="8">
    <source>
        <dbReference type="ARBA" id="ARBA00022989"/>
    </source>
</evidence>
<evidence type="ECO:0000256" key="2">
    <source>
        <dbReference type="ARBA" id="ARBA00004687"/>
    </source>
</evidence>
<protein>
    <recommendedName>
        <fullName evidence="14">GPI ethanolamine phosphate transferase 3</fullName>
    </recommendedName>
</protein>
<dbReference type="InterPro" id="IPR017850">
    <property type="entry name" value="Alkaline_phosphatase_core_sf"/>
</dbReference>
<feature type="transmembrane region" description="Helical" evidence="11">
    <location>
        <begin position="640"/>
        <end position="659"/>
    </location>
</feature>
<evidence type="ECO:0000256" key="5">
    <source>
        <dbReference type="ARBA" id="ARBA00022679"/>
    </source>
</evidence>
<dbReference type="AlphaFoldDB" id="A0AAN7JA12"/>
<keyword evidence="8 11" id="KW-1133">Transmembrane helix</keyword>
<dbReference type="PANTHER" id="PTHR23071">
    <property type="entry name" value="PHOSPHATIDYLINOSITOL GLYCAN"/>
    <property type="match status" value="1"/>
</dbReference>
<keyword evidence="5" id="KW-0808">Transferase</keyword>
<evidence type="ECO:0000256" key="7">
    <source>
        <dbReference type="ARBA" id="ARBA00022824"/>
    </source>
</evidence>
<evidence type="ECO:0000256" key="1">
    <source>
        <dbReference type="ARBA" id="ARBA00004477"/>
    </source>
</evidence>
<keyword evidence="13" id="KW-1185">Reference proteome</keyword>
<dbReference type="GO" id="GO:0051377">
    <property type="term" value="F:mannose-ethanolamine phosphotransferase activity"/>
    <property type="evidence" value="ECO:0007669"/>
    <property type="project" value="InterPro"/>
</dbReference>
<evidence type="ECO:0000256" key="10">
    <source>
        <dbReference type="ARBA" id="ARBA00023180"/>
    </source>
</evidence>
<evidence type="ECO:0000256" key="4">
    <source>
        <dbReference type="ARBA" id="ARBA00022502"/>
    </source>
</evidence>
<organism evidence="12 13">
    <name type="scientific">Trapa incisa</name>
    <dbReference type="NCBI Taxonomy" id="236973"/>
    <lineage>
        <taxon>Eukaryota</taxon>
        <taxon>Viridiplantae</taxon>
        <taxon>Streptophyta</taxon>
        <taxon>Embryophyta</taxon>
        <taxon>Tracheophyta</taxon>
        <taxon>Spermatophyta</taxon>
        <taxon>Magnoliopsida</taxon>
        <taxon>eudicotyledons</taxon>
        <taxon>Gunneridae</taxon>
        <taxon>Pentapetalae</taxon>
        <taxon>rosids</taxon>
        <taxon>malvids</taxon>
        <taxon>Myrtales</taxon>
        <taxon>Lythraceae</taxon>
        <taxon>Trapa</taxon>
    </lineage>
</organism>
<reference evidence="12 13" key="1">
    <citation type="journal article" date="2023" name="Hortic Res">
        <title>Pangenome of water caltrop reveals structural variations and asymmetric subgenome divergence after allopolyploidization.</title>
        <authorList>
            <person name="Zhang X."/>
            <person name="Chen Y."/>
            <person name="Wang L."/>
            <person name="Yuan Y."/>
            <person name="Fang M."/>
            <person name="Shi L."/>
            <person name="Lu R."/>
            <person name="Comes H.P."/>
            <person name="Ma Y."/>
            <person name="Chen Y."/>
            <person name="Huang G."/>
            <person name="Zhou Y."/>
            <person name="Zheng Z."/>
            <person name="Qiu Y."/>
        </authorList>
    </citation>
    <scope>NUCLEOTIDE SEQUENCE [LARGE SCALE GENOMIC DNA]</scope>
    <source>
        <tissue evidence="12">Roots</tissue>
    </source>
</reference>
<dbReference type="InterPro" id="IPR039524">
    <property type="entry name" value="PIGO/GPI13"/>
</dbReference>
<feature type="transmembrane region" description="Helical" evidence="11">
    <location>
        <begin position="542"/>
        <end position="564"/>
    </location>
</feature>
<keyword evidence="7" id="KW-0256">Endoplasmic reticulum</keyword>
<keyword evidence="10" id="KW-0325">Glycoprotein</keyword>
<keyword evidence="6 11" id="KW-0812">Transmembrane</keyword>
<dbReference type="CDD" id="cd16023">
    <property type="entry name" value="GPI_EPT_3"/>
    <property type="match status" value="1"/>
</dbReference>
<dbReference type="GO" id="GO:0005789">
    <property type="term" value="C:endoplasmic reticulum membrane"/>
    <property type="evidence" value="ECO:0007669"/>
    <property type="project" value="UniProtKB-SubCell"/>
</dbReference>
<feature type="transmembrane region" description="Helical" evidence="11">
    <location>
        <begin position="806"/>
        <end position="824"/>
    </location>
</feature>
<evidence type="ECO:0000313" key="13">
    <source>
        <dbReference type="Proteomes" id="UP001345219"/>
    </source>
</evidence>
<dbReference type="Gene3D" id="3.40.720.10">
    <property type="entry name" value="Alkaline Phosphatase, subunit A"/>
    <property type="match status" value="1"/>
</dbReference>
<evidence type="ECO:0000256" key="3">
    <source>
        <dbReference type="ARBA" id="ARBA00008695"/>
    </source>
</evidence>
<feature type="transmembrane region" description="Helical" evidence="11">
    <location>
        <begin position="671"/>
        <end position="692"/>
    </location>
</feature>
<feature type="transmembrane region" description="Helical" evidence="11">
    <location>
        <begin position="929"/>
        <end position="948"/>
    </location>
</feature>
<evidence type="ECO:0000256" key="9">
    <source>
        <dbReference type="ARBA" id="ARBA00023136"/>
    </source>
</evidence>
<dbReference type="InterPro" id="IPR002591">
    <property type="entry name" value="Phosphodiest/P_Trfase"/>
</dbReference>
<evidence type="ECO:0000256" key="6">
    <source>
        <dbReference type="ARBA" id="ARBA00022692"/>
    </source>
</evidence>
<evidence type="ECO:0000256" key="11">
    <source>
        <dbReference type="SAM" id="Phobius"/>
    </source>
</evidence>
<comment type="similarity">
    <text evidence="3">Belongs to the PIGG/PIGN/PIGO family. PIGO subfamily.</text>
</comment>
<dbReference type="EMBL" id="JAXIOK010000023">
    <property type="protein sequence ID" value="KAK4742746.1"/>
    <property type="molecule type" value="Genomic_DNA"/>
</dbReference>
<comment type="caution">
    <text evidence="12">The sequence shown here is derived from an EMBL/GenBank/DDBJ whole genome shotgun (WGS) entry which is preliminary data.</text>
</comment>
<name>A0AAN7JA12_9MYRT</name>
<dbReference type="GO" id="GO:0006506">
    <property type="term" value="P:GPI anchor biosynthetic process"/>
    <property type="evidence" value="ECO:0007669"/>
    <property type="project" value="UniProtKB-KW"/>
</dbReference>
<dbReference type="Pfam" id="PF01663">
    <property type="entry name" value="Phosphodiest"/>
    <property type="match status" value="1"/>
</dbReference>
<evidence type="ECO:0000313" key="12">
    <source>
        <dbReference type="EMBL" id="KAK4742746.1"/>
    </source>
</evidence>
<evidence type="ECO:0008006" key="14">
    <source>
        <dbReference type="Google" id="ProtNLM"/>
    </source>
</evidence>
<dbReference type="PANTHER" id="PTHR23071:SF1">
    <property type="entry name" value="GPI ETHANOLAMINE PHOSPHATE TRANSFERASE 3"/>
    <property type="match status" value="1"/>
</dbReference>
<feature type="transmembrane region" description="Helical" evidence="11">
    <location>
        <begin position="599"/>
        <end position="620"/>
    </location>
</feature>
<comment type="pathway">
    <text evidence="2">Glycolipid biosynthesis; glycosylphosphatidylinositol-anchor biosynthesis.</text>
</comment>
<gene>
    <name evidence="12" type="ORF">SAY87_000747</name>
</gene>
<feature type="transmembrane region" description="Helical" evidence="11">
    <location>
        <begin position="885"/>
        <end position="909"/>
    </location>
</feature>
<comment type="subcellular location">
    <subcellularLocation>
        <location evidence="1">Endoplasmic reticulum membrane</location>
        <topology evidence="1">Multi-pass membrane protein</topology>
    </subcellularLocation>
</comment>